<sequence>MMMKPRGAHAYPGCEFFDAQWFPEIGLEPIDGSADALVLIVDRGHLLQMASGVAAQNAIEDFPLCQRRQRWNQFGLIQ</sequence>
<gene>
    <name evidence="1" type="ORF">ABOK31_24415</name>
</gene>
<dbReference type="InterPro" id="IPR018524">
    <property type="entry name" value="DNA/RNA_endonuclease_AS"/>
</dbReference>
<dbReference type="AlphaFoldDB" id="A0AAU7SHS3"/>
<dbReference type="PROSITE" id="PS01070">
    <property type="entry name" value="NUCLEASE_NON_SPEC"/>
    <property type="match status" value="1"/>
</dbReference>
<organism evidence="1">
    <name type="scientific">Rhizobium sp. ZPR4</name>
    <dbReference type="NCBI Taxonomy" id="3158966"/>
    <lineage>
        <taxon>Bacteria</taxon>
        <taxon>Pseudomonadati</taxon>
        <taxon>Pseudomonadota</taxon>
        <taxon>Alphaproteobacteria</taxon>
        <taxon>Hyphomicrobiales</taxon>
        <taxon>Rhizobiaceae</taxon>
        <taxon>Rhizobium/Agrobacterium group</taxon>
        <taxon>Rhizobium</taxon>
    </lineage>
</organism>
<evidence type="ECO:0000313" key="1">
    <source>
        <dbReference type="EMBL" id="XBU02126.1"/>
    </source>
</evidence>
<proteinExistence type="predicted"/>
<name>A0AAU7SHS3_9HYPH</name>
<dbReference type="EMBL" id="CP157968">
    <property type="protein sequence ID" value="XBU02126.1"/>
    <property type="molecule type" value="Genomic_DNA"/>
</dbReference>
<protein>
    <submittedName>
        <fullName evidence="1">Uncharacterized protein</fullName>
    </submittedName>
</protein>
<dbReference type="GO" id="GO:0016787">
    <property type="term" value="F:hydrolase activity"/>
    <property type="evidence" value="ECO:0007669"/>
    <property type="project" value="InterPro"/>
</dbReference>
<dbReference type="GO" id="GO:0046872">
    <property type="term" value="F:metal ion binding"/>
    <property type="evidence" value="ECO:0007669"/>
    <property type="project" value="InterPro"/>
</dbReference>
<dbReference type="GO" id="GO:0003676">
    <property type="term" value="F:nucleic acid binding"/>
    <property type="evidence" value="ECO:0007669"/>
    <property type="project" value="InterPro"/>
</dbReference>
<reference evidence="1" key="1">
    <citation type="submission" date="2024-06" db="EMBL/GenBank/DDBJ databases">
        <authorList>
            <person name="Li T."/>
            <person name="Gao R."/>
        </authorList>
    </citation>
    <scope>NUCLEOTIDE SEQUENCE</scope>
    <source>
        <strain evidence="1">ZPR4</strain>
    </source>
</reference>
<accession>A0AAU7SHS3</accession>